<gene>
    <name evidence="2" type="ORF">O181_048822</name>
</gene>
<name>A0A9Q3DVT1_9BASI</name>
<proteinExistence type="predicted"/>
<dbReference type="AlphaFoldDB" id="A0A9Q3DVT1"/>
<feature type="chain" id="PRO_5040217207" evidence="1">
    <location>
        <begin position="24"/>
        <end position="173"/>
    </location>
</feature>
<comment type="caution">
    <text evidence="2">The sequence shown here is derived from an EMBL/GenBank/DDBJ whole genome shotgun (WGS) entry which is preliminary data.</text>
</comment>
<accession>A0A9Q3DVT1</accession>
<protein>
    <submittedName>
        <fullName evidence="2">Uncharacterized protein</fullName>
    </submittedName>
</protein>
<evidence type="ECO:0000313" key="2">
    <source>
        <dbReference type="EMBL" id="MBW0509107.1"/>
    </source>
</evidence>
<keyword evidence="1" id="KW-0732">Signal</keyword>
<feature type="signal peptide" evidence="1">
    <location>
        <begin position="1"/>
        <end position="23"/>
    </location>
</feature>
<organism evidence="2 3">
    <name type="scientific">Austropuccinia psidii MF-1</name>
    <dbReference type="NCBI Taxonomy" id="1389203"/>
    <lineage>
        <taxon>Eukaryota</taxon>
        <taxon>Fungi</taxon>
        <taxon>Dikarya</taxon>
        <taxon>Basidiomycota</taxon>
        <taxon>Pucciniomycotina</taxon>
        <taxon>Pucciniomycetes</taxon>
        <taxon>Pucciniales</taxon>
        <taxon>Sphaerophragmiaceae</taxon>
        <taxon>Austropuccinia</taxon>
    </lineage>
</organism>
<reference evidence="2" key="1">
    <citation type="submission" date="2021-03" db="EMBL/GenBank/DDBJ databases">
        <title>Draft genome sequence of rust myrtle Austropuccinia psidii MF-1, a brazilian biotype.</title>
        <authorList>
            <person name="Quecine M.C."/>
            <person name="Pachon D.M.R."/>
            <person name="Bonatelli M.L."/>
            <person name="Correr F.H."/>
            <person name="Franceschini L.M."/>
            <person name="Leite T.F."/>
            <person name="Margarido G.R.A."/>
            <person name="Almeida C.A."/>
            <person name="Ferrarezi J.A."/>
            <person name="Labate C.A."/>
        </authorList>
    </citation>
    <scope>NUCLEOTIDE SEQUENCE</scope>
    <source>
        <strain evidence="2">MF-1</strain>
    </source>
</reference>
<evidence type="ECO:0000313" key="3">
    <source>
        <dbReference type="Proteomes" id="UP000765509"/>
    </source>
</evidence>
<dbReference type="EMBL" id="AVOT02020745">
    <property type="protein sequence ID" value="MBW0509107.1"/>
    <property type="molecule type" value="Genomic_DNA"/>
</dbReference>
<evidence type="ECO:0000256" key="1">
    <source>
        <dbReference type="SAM" id="SignalP"/>
    </source>
</evidence>
<dbReference type="Proteomes" id="UP000765509">
    <property type="component" value="Unassembled WGS sequence"/>
</dbReference>
<keyword evidence="3" id="KW-1185">Reference proteome</keyword>
<sequence length="173" mass="19194">MRNLMPISLSELLFLVLIPSSLTGDVEKSTNPNNSLQIFQFERKWSWSNNQFEVQEVGGNMTLNVETKLGDKDSGIFRLTITGGTVDQKLDVNIRGNVINCGHSQTYKISTGIHLSGDIEEASTKKTVAHFHAEEPSGHRTCDYRIDTNNDIAIENLAALYISAIIRADICPL</sequence>